<organism evidence="1">
    <name type="scientific">marine metagenome</name>
    <dbReference type="NCBI Taxonomy" id="408172"/>
    <lineage>
        <taxon>unclassified sequences</taxon>
        <taxon>metagenomes</taxon>
        <taxon>ecological metagenomes</taxon>
    </lineage>
</organism>
<dbReference type="EMBL" id="UINC01132677">
    <property type="protein sequence ID" value="SVD15134.1"/>
    <property type="molecule type" value="Genomic_DNA"/>
</dbReference>
<feature type="non-terminal residue" evidence="1">
    <location>
        <position position="1"/>
    </location>
</feature>
<protein>
    <submittedName>
        <fullName evidence="1">Uncharacterized protein</fullName>
    </submittedName>
</protein>
<accession>A0A382SZ16</accession>
<proteinExistence type="predicted"/>
<dbReference type="AlphaFoldDB" id="A0A382SZ16"/>
<reference evidence="1" key="1">
    <citation type="submission" date="2018-05" db="EMBL/GenBank/DDBJ databases">
        <authorList>
            <person name="Lanie J.A."/>
            <person name="Ng W.-L."/>
            <person name="Kazmierczak K.M."/>
            <person name="Andrzejewski T.M."/>
            <person name="Davidsen T.M."/>
            <person name="Wayne K.J."/>
            <person name="Tettelin H."/>
            <person name="Glass J.I."/>
            <person name="Rusch D."/>
            <person name="Podicherti R."/>
            <person name="Tsui H.-C.T."/>
            <person name="Winkler M.E."/>
        </authorList>
    </citation>
    <scope>NUCLEOTIDE SEQUENCE</scope>
</reference>
<evidence type="ECO:0000313" key="1">
    <source>
        <dbReference type="EMBL" id="SVD15134.1"/>
    </source>
</evidence>
<name>A0A382SZ16_9ZZZZ</name>
<sequence length="39" mass="4339">PQFSKEENCLVAQTEYPVSLVSMDHSVLTGLQKKLGIFT</sequence>
<gene>
    <name evidence="1" type="ORF">METZ01_LOCUS367988</name>
</gene>